<sequence>MEVNSKSGSNLTKVIWRIETLNAVGDSNGGVTKVTWRIQNFSRIKDRKLCSENFAVGGNKWNIVIYPKGDNKSLDHLSIYLHVADSATLPSGWTRFAHYGLAVIDQIDRRNSITRAHASPLPSRHPRIVLRKDGDERFVSSSSSSSNQLTTSVGVNPNPIVPPPSSQMETSPCFLAEIRSFHSH</sequence>
<dbReference type="PANTHER" id="PTHR46236:SF35">
    <property type="entry name" value="MATH DOMAIN-CONTAINING PROTEIN"/>
    <property type="match status" value="1"/>
</dbReference>
<dbReference type="InterPro" id="IPR002083">
    <property type="entry name" value="MATH/TRAF_dom"/>
</dbReference>
<feature type="region of interest" description="Disordered" evidence="2">
    <location>
        <begin position="138"/>
        <end position="169"/>
    </location>
</feature>
<evidence type="ECO:0000256" key="1">
    <source>
        <dbReference type="ARBA" id="ARBA00023054"/>
    </source>
</evidence>
<dbReference type="SUPFAM" id="SSF49599">
    <property type="entry name" value="TRAF domain-like"/>
    <property type="match status" value="1"/>
</dbReference>
<evidence type="ECO:0000256" key="2">
    <source>
        <dbReference type="SAM" id="MobiDB-lite"/>
    </source>
</evidence>
<comment type="caution">
    <text evidence="4">The sequence shown here is derived from an EMBL/GenBank/DDBJ whole genome shotgun (WGS) entry which is preliminary data.</text>
</comment>
<dbReference type="InterPro" id="IPR050804">
    <property type="entry name" value="MCC"/>
</dbReference>
<evidence type="ECO:0000313" key="4">
    <source>
        <dbReference type="EMBL" id="KAK8999141.1"/>
    </source>
</evidence>
<dbReference type="EMBL" id="JBBPBN010000040">
    <property type="protein sequence ID" value="KAK8999141.1"/>
    <property type="molecule type" value="Genomic_DNA"/>
</dbReference>
<proteinExistence type="predicted"/>
<dbReference type="Proteomes" id="UP001396334">
    <property type="component" value="Unassembled WGS sequence"/>
</dbReference>
<organism evidence="4 5">
    <name type="scientific">Hibiscus sabdariffa</name>
    <name type="common">roselle</name>
    <dbReference type="NCBI Taxonomy" id="183260"/>
    <lineage>
        <taxon>Eukaryota</taxon>
        <taxon>Viridiplantae</taxon>
        <taxon>Streptophyta</taxon>
        <taxon>Embryophyta</taxon>
        <taxon>Tracheophyta</taxon>
        <taxon>Spermatophyta</taxon>
        <taxon>Magnoliopsida</taxon>
        <taxon>eudicotyledons</taxon>
        <taxon>Gunneridae</taxon>
        <taxon>Pentapetalae</taxon>
        <taxon>rosids</taxon>
        <taxon>malvids</taxon>
        <taxon>Malvales</taxon>
        <taxon>Malvaceae</taxon>
        <taxon>Malvoideae</taxon>
        <taxon>Hibiscus</taxon>
    </lineage>
</organism>
<keyword evidence="5" id="KW-1185">Reference proteome</keyword>
<evidence type="ECO:0000259" key="3">
    <source>
        <dbReference type="PROSITE" id="PS50144"/>
    </source>
</evidence>
<dbReference type="PROSITE" id="PS50144">
    <property type="entry name" value="MATH"/>
    <property type="match status" value="1"/>
</dbReference>
<accession>A0ABR2QEM6</accession>
<dbReference type="CDD" id="cd00121">
    <property type="entry name" value="MATH"/>
    <property type="match status" value="1"/>
</dbReference>
<dbReference type="SMART" id="SM00061">
    <property type="entry name" value="MATH"/>
    <property type="match status" value="1"/>
</dbReference>
<dbReference type="Pfam" id="PF22486">
    <property type="entry name" value="MATH_2"/>
    <property type="match status" value="1"/>
</dbReference>
<dbReference type="Gene3D" id="2.60.210.10">
    <property type="entry name" value="Apoptosis, Tumor Necrosis Factor Receptor Associated Protein 2, Chain A"/>
    <property type="match status" value="1"/>
</dbReference>
<name>A0ABR2QEM6_9ROSI</name>
<feature type="compositionally biased region" description="Low complexity" evidence="2">
    <location>
        <begin position="140"/>
        <end position="158"/>
    </location>
</feature>
<gene>
    <name evidence="4" type="ORF">V6N11_070318</name>
</gene>
<dbReference type="PANTHER" id="PTHR46236">
    <property type="entry name" value="TRAF-LIKE SUPERFAMILY PROTEIN"/>
    <property type="match status" value="1"/>
</dbReference>
<dbReference type="InterPro" id="IPR008974">
    <property type="entry name" value="TRAF-like"/>
</dbReference>
<feature type="domain" description="MATH" evidence="3">
    <location>
        <begin position="31"/>
        <end position="184"/>
    </location>
</feature>
<evidence type="ECO:0000313" key="5">
    <source>
        <dbReference type="Proteomes" id="UP001396334"/>
    </source>
</evidence>
<reference evidence="4 5" key="1">
    <citation type="journal article" date="2024" name="G3 (Bethesda)">
        <title>Genome assembly of Hibiscus sabdariffa L. provides insights into metabolisms of medicinal natural products.</title>
        <authorList>
            <person name="Kim T."/>
        </authorList>
    </citation>
    <scope>NUCLEOTIDE SEQUENCE [LARGE SCALE GENOMIC DNA]</scope>
    <source>
        <strain evidence="4">TK-2024</strain>
        <tissue evidence="4">Old leaves</tissue>
    </source>
</reference>
<keyword evidence="1" id="KW-0175">Coiled coil</keyword>
<protein>
    <recommendedName>
        <fullName evidence="3">MATH domain-containing protein</fullName>
    </recommendedName>
</protein>